<dbReference type="EMBL" id="AZEC01000028">
    <property type="protein sequence ID" value="KRL08056.1"/>
    <property type="molecule type" value="Genomic_DNA"/>
</dbReference>
<sequence>MPHIIDDQQDAWANYEKSSEELTKNADLLLQDIGHVIGQYMGQPAVRMNGYVAGSFRQMLGAKLLADTAQVSQVDQGNAHVMRQYTKLLKDQWKSHVAYVKKVLQAKKEEMKKQGWVNLLFEAVVTAVAVGTAIAAAATIGPLLAGLALAATVAFPAGRIVGDLGQAITGKDAVKFDPIQGWFNKRFGEKNGAIAYQVADFGLSIVGSTSALNEFSKVFRVAGAKELKLGGLNFAKSVLSAETSGEAKSILISKSKDILSNARSNIKATWSSKVTVHSLFEGADNAVVSNASKSLADNARLVTAAKGDFSKMGDVFESIRYSNSVLYDPVIQKQVVRQEIAKGFGKAYGKETLKQFAGKVENQYVIDPILENSLGIPNDPTSLSDKFIKHEGEKWGKKFGKGAFNLGKTEITTHNPFVRSILEGAN</sequence>
<organism evidence="2 3">
    <name type="scientific">Schleiferilactobacillus perolens DSM 12744</name>
    <dbReference type="NCBI Taxonomy" id="1423792"/>
    <lineage>
        <taxon>Bacteria</taxon>
        <taxon>Bacillati</taxon>
        <taxon>Bacillota</taxon>
        <taxon>Bacilli</taxon>
        <taxon>Lactobacillales</taxon>
        <taxon>Lactobacillaceae</taxon>
        <taxon>Schleiferilactobacillus</taxon>
    </lineage>
</organism>
<dbReference type="PATRIC" id="fig|1423792.3.peg.1726"/>
<protein>
    <recommendedName>
        <fullName evidence="4">LXG domain-containing protein</fullName>
    </recommendedName>
</protein>
<dbReference type="STRING" id="1423792.FD09_GL001702"/>
<comment type="caution">
    <text evidence="2">The sequence shown here is derived from an EMBL/GenBank/DDBJ whole genome shotgun (WGS) entry which is preliminary data.</text>
</comment>
<evidence type="ECO:0000256" key="1">
    <source>
        <dbReference type="SAM" id="Phobius"/>
    </source>
</evidence>
<keyword evidence="1" id="KW-0472">Membrane</keyword>
<evidence type="ECO:0000313" key="2">
    <source>
        <dbReference type="EMBL" id="KRL08056.1"/>
    </source>
</evidence>
<proteinExistence type="predicted"/>
<keyword evidence="3" id="KW-1185">Reference proteome</keyword>
<dbReference type="Proteomes" id="UP000051330">
    <property type="component" value="Unassembled WGS sequence"/>
</dbReference>
<evidence type="ECO:0008006" key="4">
    <source>
        <dbReference type="Google" id="ProtNLM"/>
    </source>
</evidence>
<keyword evidence="1" id="KW-1133">Transmembrane helix</keyword>
<dbReference type="AlphaFoldDB" id="A0A0R1MWW4"/>
<reference evidence="2 3" key="1">
    <citation type="journal article" date="2015" name="Genome Announc.">
        <title>Expanding the biotechnology potential of lactobacilli through comparative genomics of 213 strains and associated genera.</title>
        <authorList>
            <person name="Sun Z."/>
            <person name="Harris H.M."/>
            <person name="McCann A."/>
            <person name="Guo C."/>
            <person name="Argimon S."/>
            <person name="Zhang W."/>
            <person name="Yang X."/>
            <person name="Jeffery I.B."/>
            <person name="Cooney J.C."/>
            <person name="Kagawa T.F."/>
            <person name="Liu W."/>
            <person name="Song Y."/>
            <person name="Salvetti E."/>
            <person name="Wrobel A."/>
            <person name="Rasinkangas P."/>
            <person name="Parkhill J."/>
            <person name="Rea M.C."/>
            <person name="O'Sullivan O."/>
            <person name="Ritari J."/>
            <person name="Douillard F.P."/>
            <person name="Paul Ross R."/>
            <person name="Yang R."/>
            <person name="Briner A.E."/>
            <person name="Felis G.E."/>
            <person name="de Vos W.M."/>
            <person name="Barrangou R."/>
            <person name="Klaenhammer T.R."/>
            <person name="Caufield P.W."/>
            <person name="Cui Y."/>
            <person name="Zhang H."/>
            <person name="O'Toole P.W."/>
        </authorList>
    </citation>
    <scope>NUCLEOTIDE SEQUENCE [LARGE SCALE GENOMIC DNA]</scope>
    <source>
        <strain evidence="2 3">DSM 12744</strain>
    </source>
</reference>
<feature type="transmembrane region" description="Helical" evidence="1">
    <location>
        <begin position="116"/>
        <end position="137"/>
    </location>
</feature>
<name>A0A0R1MWW4_9LACO</name>
<accession>A0A0R1MWW4</accession>
<gene>
    <name evidence="2" type="ORF">FD09_GL001702</name>
</gene>
<evidence type="ECO:0000313" key="3">
    <source>
        <dbReference type="Proteomes" id="UP000051330"/>
    </source>
</evidence>
<keyword evidence="1" id="KW-0812">Transmembrane</keyword>